<protein>
    <submittedName>
        <fullName evidence="1">Uncharacterized protein</fullName>
    </submittedName>
</protein>
<accession>A0A3S5B1B2</accession>
<sequence length="115" mass="12619">MTHDAFCNWLQSDTRSVDHAYRARARLAHRLQPASLAMDTAANVVRVVGPLVAVCQCVPLKSYRSSASSKPHIHIRTRELGLRGCSKGIIASVVLSSRSVHPRAQPVAHNNRLTD</sequence>
<keyword evidence="2" id="KW-1185">Reference proteome</keyword>
<name>A0A3S5B1B2_9PLAT</name>
<reference evidence="1" key="1">
    <citation type="submission" date="2018-11" db="EMBL/GenBank/DDBJ databases">
        <authorList>
            <consortium name="Pathogen Informatics"/>
        </authorList>
    </citation>
    <scope>NUCLEOTIDE SEQUENCE</scope>
</reference>
<evidence type="ECO:0000313" key="1">
    <source>
        <dbReference type="EMBL" id="VEL42966.1"/>
    </source>
</evidence>
<organism evidence="1 2">
    <name type="scientific">Protopolystoma xenopodis</name>
    <dbReference type="NCBI Taxonomy" id="117903"/>
    <lineage>
        <taxon>Eukaryota</taxon>
        <taxon>Metazoa</taxon>
        <taxon>Spiralia</taxon>
        <taxon>Lophotrochozoa</taxon>
        <taxon>Platyhelminthes</taxon>
        <taxon>Monogenea</taxon>
        <taxon>Polyopisthocotylea</taxon>
        <taxon>Polystomatidea</taxon>
        <taxon>Polystomatidae</taxon>
        <taxon>Protopolystoma</taxon>
    </lineage>
</organism>
<evidence type="ECO:0000313" key="2">
    <source>
        <dbReference type="Proteomes" id="UP000784294"/>
    </source>
</evidence>
<proteinExistence type="predicted"/>
<dbReference type="AlphaFoldDB" id="A0A3S5B1B2"/>
<dbReference type="EMBL" id="CAAALY010277917">
    <property type="protein sequence ID" value="VEL42966.1"/>
    <property type="molecule type" value="Genomic_DNA"/>
</dbReference>
<comment type="caution">
    <text evidence="1">The sequence shown here is derived from an EMBL/GenBank/DDBJ whole genome shotgun (WGS) entry which is preliminary data.</text>
</comment>
<dbReference type="Proteomes" id="UP000784294">
    <property type="component" value="Unassembled WGS sequence"/>
</dbReference>
<gene>
    <name evidence="1" type="ORF">PXEA_LOCUS36406</name>
</gene>